<dbReference type="SMART" id="SM01021">
    <property type="entry name" value="Bac_rhodopsin"/>
    <property type="match status" value="1"/>
</dbReference>
<accession>A0A6C0F0Y8</accession>
<comment type="subcellular location">
    <subcellularLocation>
        <location evidence="1">Membrane</location>
        <topology evidence="1">Multi-pass membrane protein</topology>
    </subcellularLocation>
</comment>
<dbReference type="InterPro" id="IPR001425">
    <property type="entry name" value="Arc/bac/fun_rhodopsins"/>
</dbReference>
<keyword evidence="4 6" id="KW-1133">Transmembrane helix</keyword>
<evidence type="ECO:0000313" key="7">
    <source>
        <dbReference type="EMBL" id="QHT35146.1"/>
    </source>
</evidence>
<comment type="similarity">
    <text evidence="2">Belongs to the archaeal/bacterial/fungal opsin family.</text>
</comment>
<evidence type="ECO:0000256" key="1">
    <source>
        <dbReference type="ARBA" id="ARBA00004141"/>
    </source>
</evidence>
<dbReference type="SUPFAM" id="SSF81321">
    <property type="entry name" value="Family A G protein-coupled receptor-like"/>
    <property type="match status" value="1"/>
</dbReference>
<sequence length="239" mass="27477">MSASTIIKKDKPNEPEYKKLDNQVKFSFIITYILLLTTATITFIEAMRTNIPAVRHVLNLETCISLVAGYFYSLFVEKIVKSEEKMTNMDWSETSQIRYMDWFITTPFMLIALCLVLSSNIKKTISLPTLVAVVLLDYAMLYAGYLGEMKQLNIWAAELLGFGAFFGMFYLIYDKYVKPVANNANRILFGIYFAIWSIYGVAYLFNDEYKNIAMNILDLFAKCFMGIGLWVYYTGIIST</sequence>
<dbReference type="GO" id="GO:0016020">
    <property type="term" value="C:membrane"/>
    <property type="evidence" value="ECO:0007669"/>
    <property type="project" value="UniProtKB-SubCell"/>
</dbReference>
<feature type="transmembrane region" description="Helical" evidence="6">
    <location>
        <begin position="26"/>
        <end position="44"/>
    </location>
</feature>
<dbReference type="Gene3D" id="1.20.1070.10">
    <property type="entry name" value="Rhodopsin 7-helix transmembrane proteins"/>
    <property type="match status" value="1"/>
</dbReference>
<dbReference type="EMBL" id="MN739013">
    <property type="protein sequence ID" value="QHT35146.1"/>
    <property type="molecule type" value="Genomic_DNA"/>
</dbReference>
<feature type="transmembrane region" description="Helical" evidence="6">
    <location>
        <begin position="185"/>
        <end position="206"/>
    </location>
</feature>
<evidence type="ECO:0008006" key="8">
    <source>
        <dbReference type="Google" id="ProtNLM"/>
    </source>
</evidence>
<evidence type="ECO:0000256" key="5">
    <source>
        <dbReference type="ARBA" id="ARBA00023136"/>
    </source>
</evidence>
<feature type="transmembrane region" description="Helical" evidence="6">
    <location>
        <begin position="125"/>
        <end position="146"/>
    </location>
</feature>
<keyword evidence="5 6" id="KW-0472">Membrane</keyword>
<feature type="transmembrane region" description="Helical" evidence="6">
    <location>
        <begin position="152"/>
        <end position="173"/>
    </location>
</feature>
<dbReference type="Pfam" id="PF01036">
    <property type="entry name" value="Bac_rhodopsin"/>
    <property type="match status" value="1"/>
</dbReference>
<reference evidence="7" key="1">
    <citation type="journal article" date="2020" name="Nature">
        <title>Giant virus diversity and host interactions through global metagenomics.</title>
        <authorList>
            <person name="Schulz F."/>
            <person name="Roux S."/>
            <person name="Paez-Espino D."/>
            <person name="Jungbluth S."/>
            <person name="Walsh D.A."/>
            <person name="Denef V.J."/>
            <person name="McMahon K.D."/>
            <person name="Konstantinidis K.T."/>
            <person name="Eloe-Fadrosh E.A."/>
            <person name="Kyrpides N.C."/>
            <person name="Woyke T."/>
        </authorList>
    </citation>
    <scope>NUCLEOTIDE SEQUENCE</scope>
    <source>
        <strain evidence="7">GVMAG-M-3300009180-1</strain>
    </source>
</reference>
<name>A0A6C0F0Y8_9ZZZZ</name>
<evidence type="ECO:0000256" key="6">
    <source>
        <dbReference type="SAM" id="Phobius"/>
    </source>
</evidence>
<proteinExistence type="inferred from homology"/>
<dbReference type="AlphaFoldDB" id="A0A6C0F0Y8"/>
<feature type="transmembrane region" description="Helical" evidence="6">
    <location>
        <begin position="212"/>
        <end position="233"/>
    </location>
</feature>
<evidence type="ECO:0000256" key="4">
    <source>
        <dbReference type="ARBA" id="ARBA00022989"/>
    </source>
</evidence>
<organism evidence="7">
    <name type="scientific">viral metagenome</name>
    <dbReference type="NCBI Taxonomy" id="1070528"/>
    <lineage>
        <taxon>unclassified sequences</taxon>
        <taxon>metagenomes</taxon>
        <taxon>organismal metagenomes</taxon>
    </lineage>
</organism>
<feature type="transmembrane region" description="Helical" evidence="6">
    <location>
        <begin position="56"/>
        <end position="76"/>
    </location>
</feature>
<feature type="transmembrane region" description="Helical" evidence="6">
    <location>
        <begin position="96"/>
        <end position="118"/>
    </location>
</feature>
<evidence type="ECO:0000256" key="3">
    <source>
        <dbReference type="ARBA" id="ARBA00022692"/>
    </source>
</evidence>
<evidence type="ECO:0000256" key="2">
    <source>
        <dbReference type="ARBA" id="ARBA00008130"/>
    </source>
</evidence>
<keyword evidence="3 6" id="KW-0812">Transmembrane</keyword>
<protein>
    <recommendedName>
        <fullName evidence="8">Bacteriorhodopsin-like protein</fullName>
    </recommendedName>
</protein>